<evidence type="ECO:0000313" key="1">
    <source>
        <dbReference type="EMBL" id="NKE73664.1"/>
    </source>
</evidence>
<comment type="caution">
    <text evidence="1">The sequence shown here is derived from an EMBL/GenBank/DDBJ whole genome shotgun (WGS) entry which is preliminary data.</text>
</comment>
<evidence type="ECO:0000313" key="2">
    <source>
        <dbReference type="Proteomes" id="UP000534783"/>
    </source>
</evidence>
<keyword evidence="2" id="KW-1185">Reference proteome</keyword>
<reference evidence="1 2" key="1">
    <citation type="journal article" date="2020" name="Nature">
        <title>Bacterial chemolithoautotrophy via manganese oxidation.</title>
        <authorList>
            <person name="Yu H."/>
            <person name="Leadbetter J.R."/>
        </authorList>
    </citation>
    <scope>NUCLEOTIDE SEQUENCE [LARGE SCALE GENOMIC DNA]</scope>
    <source>
        <strain evidence="1 2">Mn-1</strain>
    </source>
</reference>
<dbReference type="GO" id="GO:0043571">
    <property type="term" value="P:maintenance of CRISPR repeat elements"/>
    <property type="evidence" value="ECO:0007669"/>
    <property type="project" value="InterPro"/>
</dbReference>
<dbReference type="RefSeq" id="WP_168063623.1">
    <property type="nucleotide sequence ID" value="NZ_VTOW01000009.1"/>
</dbReference>
<dbReference type="Proteomes" id="UP000534783">
    <property type="component" value="Unassembled WGS sequence"/>
</dbReference>
<organism evidence="1 2">
    <name type="scientific">Candidatus Manganitrophus noduliformans</name>
    <dbReference type="NCBI Taxonomy" id="2606439"/>
    <lineage>
        <taxon>Bacteria</taxon>
        <taxon>Pseudomonadati</taxon>
        <taxon>Nitrospirota</taxon>
        <taxon>Nitrospiria</taxon>
        <taxon>Candidatus Troglogloeales</taxon>
        <taxon>Candidatus Manganitrophaceae</taxon>
        <taxon>Candidatus Manganitrophus</taxon>
    </lineage>
</organism>
<dbReference type="Pfam" id="PF05107">
    <property type="entry name" value="Cas_Cas7"/>
    <property type="match status" value="1"/>
</dbReference>
<dbReference type="NCBIfam" id="TIGR01595">
    <property type="entry name" value="cas_CT1132"/>
    <property type="match status" value="1"/>
</dbReference>
<dbReference type="AlphaFoldDB" id="A0A7X6DUM8"/>
<protein>
    <submittedName>
        <fullName evidence="1">CRISPR-associated protein</fullName>
    </submittedName>
</protein>
<proteinExistence type="predicted"/>
<gene>
    <name evidence="1" type="ORF">MNODULE_23185</name>
</gene>
<accession>A0A7X6DUM8</accession>
<dbReference type="InterPro" id="IPR006482">
    <property type="entry name" value="Cas7_Csh2/Csh2"/>
</dbReference>
<dbReference type="EMBL" id="VTOW01000009">
    <property type="protein sequence ID" value="NKE73664.1"/>
    <property type="molecule type" value="Genomic_DNA"/>
</dbReference>
<sequence length="373" mass="41664">MTTKVSKPIEQPKSTESPILVNSSDVLFLMDATLTNPNGDPYENIPRRCRTEKGDLGEITGVCLGQTIRGYLKNLKENGSKSYGVFVDRESAIGTSGEVFERFTQKEEDLKNKPNGERTDFILKQFLAKYIDVRLFGALVTVKDKGETKKKLDELNVKLPQNSIQLTGPIQLGALGQTVHPIVIQKIPITSTFRSKEGVKGEDEQEQGTRGEKWIVNYGLYQFTPVIDATLAGKTKMTGKDKDLFVEALWCGIKARVSGSKTNQLPLLYLEVVYEDGIKGRIGRLSDFPSYKPEKEPQNYRDISIDMQELIDVLVKHKKAIKEVRIIEDTDRLKLNIASKLKEKKLIVKEGDSLTGKFVNDSDSTPPPGTPAQ</sequence>
<name>A0A7X6DUM8_9BACT</name>